<gene>
    <name evidence="4" type="ORF">HaLaN_16822</name>
</gene>
<evidence type="ECO:0000256" key="2">
    <source>
        <dbReference type="ARBA" id="ARBA00023180"/>
    </source>
</evidence>
<organism evidence="4 5">
    <name type="scientific">Haematococcus lacustris</name>
    <name type="common">Green alga</name>
    <name type="synonym">Haematococcus pluvialis</name>
    <dbReference type="NCBI Taxonomy" id="44745"/>
    <lineage>
        <taxon>Eukaryota</taxon>
        <taxon>Viridiplantae</taxon>
        <taxon>Chlorophyta</taxon>
        <taxon>core chlorophytes</taxon>
        <taxon>Chlorophyceae</taxon>
        <taxon>CS clade</taxon>
        <taxon>Chlamydomonadales</taxon>
        <taxon>Haematococcaceae</taxon>
        <taxon>Haematococcus</taxon>
    </lineage>
</organism>
<dbReference type="InterPro" id="IPR051428">
    <property type="entry name" value="Sphingo_Act-Surfact_Prot"/>
</dbReference>
<reference evidence="4 5" key="1">
    <citation type="submission" date="2020-02" db="EMBL/GenBank/DDBJ databases">
        <title>Draft genome sequence of Haematococcus lacustris strain NIES-144.</title>
        <authorList>
            <person name="Morimoto D."/>
            <person name="Nakagawa S."/>
            <person name="Yoshida T."/>
            <person name="Sawayama S."/>
        </authorList>
    </citation>
    <scope>NUCLEOTIDE SEQUENCE [LARGE SCALE GENOMIC DNA]</scope>
    <source>
        <strain evidence="4 5">NIES-144</strain>
    </source>
</reference>
<feature type="domain" description="Saposin B-type" evidence="3">
    <location>
        <begin position="1"/>
        <end position="72"/>
    </location>
</feature>
<dbReference type="InterPro" id="IPR008138">
    <property type="entry name" value="SapB_2"/>
</dbReference>
<dbReference type="EMBL" id="BLLF01001522">
    <property type="protein sequence ID" value="GFH19804.1"/>
    <property type="molecule type" value="Genomic_DNA"/>
</dbReference>
<evidence type="ECO:0000256" key="1">
    <source>
        <dbReference type="ARBA" id="ARBA00023157"/>
    </source>
</evidence>
<name>A0A699ZLW3_HAELA</name>
<dbReference type="SMART" id="SM00741">
    <property type="entry name" value="SapB"/>
    <property type="match status" value="1"/>
</dbReference>
<protein>
    <submittedName>
        <fullName evidence="4">Sulfated glycoprotein 1</fullName>
    </submittedName>
</protein>
<dbReference type="InterPro" id="IPR008139">
    <property type="entry name" value="SaposinB_dom"/>
</dbReference>
<dbReference type="PANTHER" id="PTHR11480">
    <property type="entry name" value="SAPOSIN-RELATED"/>
    <property type="match status" value="1"/>
</dbReference>
<evidence type="ECO:0000313" key="4">
    <source>
        <dbReference type="EMBL" id="GFH19804.1"/>
    </source>
</evidence>
<dbReference type="Gene3D" id="1.10.225.10">
    <property type="entry name" value="Saposin-like"/>
    <property type="match status" value="1"/>
</dbReference>
<dbReference type="PROSITE" id="PS50015">
    <property type="entry name" value="SAP_B"/>
    <property type="match status" value="1"/>
</dbReference>
<keyword evidence="5" id="KW-1185">Reference proteome</keyword>
<accession>A0A699ZLW3</accession>
<sequence length="96" mass="10236">MAVIEAHSLISSPSVQAEAIDYTKGMCDSFPSYADLCKQYVDTLAPMVFRMLAQYLQPDMVCTELGMCKPAPAKPFVTLTAALLGRARSAAGGSSQ</sequence>
<dbReference type="SUPFAM" id="SSF47862">
    <property type="entry name" value="Saposin"/>
    <property type="match status" value="1"/>
</dbReference>
<keyword evidence="1" id="KW-1015">Disulfide bond</keyword>
<proteinExistence type="predicted"/>
<dbReference type="Proteomes" id="UP000485058">
    <property type="component" value="Unassembled WGS sequence"/>
</dbReference>
<evidence type="ECO:0000313" key="5">
    <source>
        <dbReference type="Proteomes" id="UP000485058"/>
    </source>
</evidence>
<comment type="caution">
    <text evidence="4">The sequence shown here is derived from an EMBL/GenBank/DDBJ whole genome shotgun (WGS) entry which is preliminary data.</text>
</comment>
<dbReference type="PANTHER" id="PTHR11480:SF3">
    <property type="entry name" value="BCDNA.GH08312"/>
    <property type="match status" value="1"/>
</dbReference>
<dbReference type="Pfam" id="PF03489">
    <property type="entry name" value="SapB_2"/>
    <property type="match status" value="1"/>
</dbReference>
<dbReference type="AlphaFoldDB" id="A0A699ZLW3"/>
<dbReference type="InterPro" id="IPR011001">
    <property type="entry name" value="Saposin-like"/>
</dbReference>
<evidence type="ECO:0000259" key="3">
    <source>
        <dbReference type="PROSITE" id="PS50015"/>
    </source>
</evidence>
<keyword evidence="2" id="KW-0325">Glycoprotein</keyword>